<dbReference type="eggNOG" id="COG1583">
    <property type="taxonomic scope" value="Bacteria"/>
</dbReference>
<dbReference type="EMBL" id="BAFH01000004">
    <property type="protein sequence ID" value="GAB63509.1"/>
    <property type="molecule type" value="Genomic_DNA"/>
</dbReference>
<dbReference type="CDD" id="cd21140">
    <property type="entry name" value="Cas6_I-like"/>
    <property type="match status" value="1"/>
</dbReference>
<dbReference type="AlphaFoldDB" id="I3IP64"/>
<dbReference type="InterPro" id="IPR045747">
    <property type="entry name" value="CRISPR-assoc_prot_Cas6_N_sf"/>
</dbReference>
<dbReference type="GO" id="GO:0003723">
    <property type="term" value="F:RNA binding"/>
    <property type="evidence" value="ECO:0007669"/>
    <property type="project" value="UniProtKB-KW"/>
</dbReference>
<dbReference type="PANTHER" id="PTHR36984">
    <property type="entry name" value="CRISPR-ASSOCIATED ENDORIBONUCLEASE CAS6 1"/>
    <property type="match status" value="1"/>
</dbReference>
<evidence type="ECO:0000313" key="6">
    <source>
        <dbReference type="Proteomes" id="UP000002985"/>
    </source>
</evidence>
<dbReference type="Pfam" id="PF01881">
    <property type="entry name" value="Cas_Cas6_C"/>
    <property type="match status" value="1"/>
</dbReference>
<dbReference type="OrthoDB" id="9797488at2"/>
<dbReference type="GO" id="GO:0051607">
    <property type="term" value="P:defense response to virus"/>
    <property type="evidence" value="ECO:0007669"/>
    <property type="project" value="UniProtKB-KW"/>
</dbReference>
<accession>I3IP64</accession>
<evidence type="ECO:0000256" key="2">
    <source>
        <dbReference type="ARBA" id="ARBA00022884"/>
    </source>
</evidence>
<dbReference type="Gene3D" id="3.30.70.1890">
    <property type="match status" value="1"/>
</dbReference>
<comment type="caution">
    <text evidence="5">The sequence shown here is derived from an EMBL/GenBank/DDBJ whole genome shotgun (WGS) entry which is preliminary data.</text>
</comment>
<evidence type="ECO:0000256" key="3">
    <source>
        <dbReference type="ARBA" id="ARBA00023118"/>
    </source>
</evidence>
<feature type="domain" description="CRISPR associated protein Cas6 C-terminal" evidence="4">
    <location>
        <begin position="175"/>
        <end position="296"/>
    </location>
</feature>
<keyword evidence="3" id="KW-0051">Antiviral defense</keyword>
<keyword evidence="6" id="KW-1185">Reference proteome</keyword>
<evidence type="ECO:0000256" key="1">
    <source>
        <dbReference type="ARBA" id="ARBA00005937"/>
    </source>
</evidence>
<comment type="similarity">
    <text evidence="1">Belongs to the CRISPR-associated protein Cas6/Cse3/CasE family.</text>
</comment>
<dbReference type="Pfam" id="PF21350">
    <property type="entry name" value="Cas6_I-A"/>
    <property type="match status" value="1"/>
</dbReference>
<gene>
    <name evidence="5" type="ORF">KSU1_D0200</name>
</gene>
<evidence type="ECO:0000259" key="4">
    <source>
        <dbReference type="Pfam" id="PF01881"/>
    </source>
</evidence>
<dbReference type="GO" id="GO:0016788">
    <property type="term" value="F:hydrolase activity, acting on ester bonds"/>
    <property type="evidence" value="ECO:0007669"/>
    <property type="project" value="InterPro"/>
</dbReference>
<dbReference type="Proteomes" id="UP000002985">
    <property type="component" value="Unassembled WGS sequence"/>
</dbReference>
<dbReference type="STRING" id="247490.KSU1_D0200"/>
<reference evidence="5 6" key="1">
    <citation type="journal article" date="2012" name="FEBS Lett.">
        <title>Anammox organism KSU-1 expresses a NirK-type copper-containing nitrite reductase instead of a NirS-type with cytochrome cd1.</title>
        <authorList>
            <person name="Hira D."/>
            <person name="Toh H."/>
            <person name="Migita C.T."/>
            <person name="Okubo H."/>
            <person name="Nishiyama T."/>
            <person name="Hattori M."/>
            <person name="Furukawa K."/>
            <person name="Fujii T."/>
        </authorList>
    </citation>
    <scope>NUCLEOTIDE SEQUENCE [LARGE SCALE GENOMIC DNA]</scope>
</reference>
<evidence type="ECO:0000313" key="5">
    <source>
        <dbReference type="EMBL" id="GAB63509.1"/>
    </source>
</evidence>
<dbReference type="InterPro" id="IPR010156">
    <property type="entry name" value="CRISPR-assoc_prot_Cas6"/>
</dbReference>
<organism evidence="5 6">
    <name type="scientific">Candidatus Jettenia caeni</name>
    <dbReference type="NCBI Taxonomy" id="247490"/>
    <lineage>
        <taxon>Bacteria</taxon>
        <taxon>Pseudomonadati</taxon>
        <taxon>Planctomycetota</taxon>
        <taxon>Candidatus Brocadiia</taxon>
        <taxon>Candidatus Brocadiales</taxon>
        <taxon>Candidatus Brocadiaceae</taxon>
        <taxon>Candidatus Jettenia</taxon>
    </lineage>
</organism>
<protein>
    <submittedName>
        <fullName evidence="5">CRISPR-associated protein</fullName>
    </submittedName>
</protein>
<dbReference type="Gene3D" id="3.30.70.1900">
    <property type="match status" value="1"/>
</dbReference>
<proteinExistence type="inferred from homology"/>
<keyword evidence="2" id="KW-0694">RNA-binding</keyword>
<name>I3IP64_9BACT</name>
<dbReference type="PANTHER" id="PTHR36984:SF1">
    <property type="entry name" value="CRISPR-ASSOCIATED ENDORIBONUCLEASE CAS6 1"/>
    <property type="match status" value="1"/>
</dbReference>
<dbReference type="NCBIfam" id="TIGR01877">
    <property type="entry name" value="cas_cas6"/>
    <property type="match status" value="1"/>
</dbReference>
<dbReference type="InterPro" id="IPR049435">
    <property type="entry name" value="Cas_Cas6_C"/>
</dbReference>
<sequence>MRIKITLSADRPAIIDFNYQHQIQALIYGFLFTSNPDYSRWLHEQGFVYKKDKRFKFFVFSGILFHGPIKIIRSGHTNHGNNKTNQSPNNFSSSHGGFSFKASQSSHFTFSFQIASPVDLFIQHLVDGIFTEGQAVRLGRQTFNVCQVETLPDPLNYLNGLNDLNGLNNLTLRPLESPIFIKKPMPQGQQDVFLYPGDEGYEEFLRQNLMHKYETLYDKPFGGDSKRLKFTFYPIAGKSIKQFTVFSTGLDSSVRPINIKGTLQPFIVTGHKELIKIGLKCGFGQNNSMGCGYVEVIQTVQTV</sequence>